<feature type="active site" evidence="8">
    <location>
        <position position="774"/>
    </location>
</feature>
<feature type="active site" evidence="9">
    <location>
        <position position="1543"/>
    </location>
</feature>
<evidence type="ECO:0000259" key="12">
    <source>
        <dbReference type="Pfam" id="PF00759"/>
    </source>
</evidence>
<feature type="active site" evidence="9">
    <location>
        <position position="827"/>
    </location>
</feature>
<keyword evidence="4 10" id="KW-0136">Cellulose degradation</keyword>
<dbReference type="GO" id="GO:0008810">
    <property type="term" value="F:cellulase activity"/>
    <property type="evidence" value="ECO:0007669"/>
    <property type="project" value="UniProtKB-EC"/>
</dbReference>
<sequence length="1628" mass="180030">MRPAGSVRLLRADDTRLSGLSDLWWEGRTSGGSSEGAGDFPWLDFCLGVPAFAERSLALGIVEGSCSTYTKEPSKITITVFVILRITLPLQACVVFLVLAVSAYRASAAYNTPVQRLTDWWDGKYHYFHGFCDLPIDKKYRMRRVKVNLVLDTPSESIQIWKLKVIKKNCDGTEYLMRNKYEIHKGVERADFILKYTSQQIPTGMCFTNLPSPKTTKAPSTPTPTTPKPTTSSPAISTSQSTGNDVYQVPVVKVQEPWGGGSSWTFKGRCTLKISDTWTPATLPVDLIFDQETSNLQIWKMNVLSSSLNGMLYELTNEHRVSPGQLEITFIVDYSGTINSHPQGFCIHVSKITPGSTQPTSFTSTTTTASPSKTTTAQPSTTITKAASSTTGAQSTTTGGTLGETTPVPSNTAHNYGQVLEKSILFYEAQQSGDLPPTHRINWRGDSALGDSGIYGEDLTGGWYDAGDGVKFNLPMSASVINLAVGLYKWRDAYSASNQLQHMYDSIKWPLDYFLKCWQNSTQIYYAQVGNGDTDHAIWTRPEDITISRPPYYLDSSKRGSDVAGGTAAALAAGALAFLSEDSSYSSKLLESAESLYAFAKAHQGTYNTDIPEGAKFYSSSEYRDEMCVSAALLYLATNKTGYRSDAITFYNSYSPGRWAYDWDDKTMLCDVLLYEITQETKYKSAVENFVTSYMPGGSVQYTPCGLAWRLEWGSLRYSANAAFIALLAADAGIGNTANYKQWAMSQIHYMLGDNADAFSYVIGYGSNYPLKPHHRASSCDSPPAVCDWNDYNSPDPNPHVLQGALVGGPDQYDNYEDARDNFRTNEVACDYNAGFQSAVAGLLHFAVNVLGSNKPVQEMFTFLSSNVQDGRTFPLRYFVLLVLAVAAYRTSAYNTAVQPSTDWWDGPFHYFQGYCDLPIDKSYPTGGVTVDLLLDTPSESIQIWKLDISTVNNDGTEYYMYNKYEIHQGVERVGFILKYTSNNIPYGICVTSLTSTQTTSTTTTTTTTKAPTTTTTVTPAPTTSSPTSSTSQSTAGNDVYQVPVVKVEGPWGGGSSWTFKGKCTFEISATWAIGTLPVDLIFNQETSNLQIWKMNILSNALNGMLYELNNKYWVSPGTLEFNFMVDYSGTINSYPQAHNYGLVLEKSILFYEAQQSGDLPPTHRINWRGDSALGDSGIYGEDLTGGWYDAGDTVKFNLPMSASVINLAVGLYKWKDAYSASNQLQHMYDSIKWPLDYFLKCWRNSAQIYYAQVGNGDTDHAIWTRPEDMTISRPPYYLNSSKTGSDVAGGTAAALAAGALAFMGEDSSYSTSLLESAESLYAFAKAHQGTYNTYIPEGAKFYSSSEYRDEMCVSAALLYLATNKTGYRSDAITFYNSYSPGRWAYDWDDKTMLCDILLYEITQETKYKSAVENFVTSYMPGGSVQYTPCGLAWRLEWGSLRYSANAAFIALLAADAGIGNTANYKQWAMSQIHYMLGDNANDFSYVIGYGSNYPLKPHHRASSCDYPPEVCDWNDYNSPDPNPHVLQGALVGGPDQYDNYEDARDNFRTNEVACDYNAGFQSAVAGTTNRSVKNEKYNGQYNASISTCHHHRRRRRRCRRNHLLFNFPGLLHFAVNGNLPAAPTPAC</sequence>
<keyword evidence="6 8" id="KW-0326">Glycosidase</keyword>
<evidence type="ECO:0000256" key="10">
    <source>
        <dbReference type="RuleBase" id="RU361166"/>
    </source>
</evidence>
<dbReference type="PROSITE" id="PS00592">
    <property type="entry name" value="GH9_2"/>
    <property type="match status" value="2"/>
</dbReference>
<feature type="compositionally biased region" description="Low complexity" evidence="11">
    <location>
        <begin position="211"/>
        <end position="220"/>
    </location>
</feature>
<feature type="compositionally biased region" description="Low complexity" evidence="11">
    <location>
        <begin position="1001"/>
        <end position="1035"/>
    </location>
</feature>
<dbReference type="InterPro" id="IPR012341">
    <property type="entry name" value="6hp_glycosidase-like_sf"/>
</dbReference>
<dbReference type="GO" id="GO:0030245">
    <property type="term" value="P:cellulose catabolic process"/>
    <property type="evidence" value="ECO:0007669"/>
    <property type="project" value="UniProtKB-KW"/>
</dbReference>
<accession>K1QZF2</accession>
<keyword evidence="5 8" id="KW-0119">Carbohydrate metabolism</keyword>
<evidence type="ECO:0000256" key="9">
    <source>
        <dbReference type="PROSITE-ProRule" id="PRU10060"/>
    </source>
</evidence>
<evidence type="ECO:0000256" key="4">
    <source>
        <dbReference type="ARBA" id="ARBA00023001"/>
    </source>
</evidence>
<feature type="region of interest" description="Disordered" evidence="11">
    <location>
        <begin position="1001"/>
        <end position="1036"/>
    </location>
</feature>
<dbReference type="InterPro" id="IPR008928">
    <property type="entry name" value="6-hairpin_glycosidase_sf"/>
</dbReference>
<dbReference type="HOGENOM" id="CLU_243281_0_0_1"/>
<reference evidence="13" key="1">
    <citation type="journal article" date="2012" name="Nature">
        <title>The oyster genome reveals stress adaptation and complexity of shell formation.</title>
        <authorList>
            <person name="Zhang G."/>
            <person name="Fang X."/>
            <person name="Guo X."/>
            <person name="Li L."/>
            <person name="Luo R."/>
            <person name="Xu F."/>
            <person name="Yang P."/>
            <person name="Zhang L."/>
            <person name="Wang X."/>
            <person name="Qi H."/>
            <person name="Xiong Z."/>
            <person name="Que H."/>
            <person name="Xie Y."/>
            <person name="Holland P.W."/>
            <person name="Paps J."/>
            <person name="Zhu Y."/>
            <person name="Wu F."/>
            <person name="Chen Y."/>
            <person name="Wang J."/>
            <person name="Peng C."/>
            <person name="Meng J."/>
            <person name="Yang L."/>
            <person name="Liu J."/>
            <person name="Wen B."/>
            <person name="Zhang N."/>
            <person name="Huang Z."/>
            <person name="Zhu Q."/>
            <person name="Feng Y."/>
            <person name="Mount A."/>
            <person name="Hedgecock D."/>
            <person name="Xu Z."/>
            <person name="Liu Y."/>
            <person name="Domazet-Loso T."/>
            <person name="Du Y."/>
            <person name="Sun X."/>
            <person name="Zhang S."/>
            <person name="Liu B."/>
            <person name="Cheng P."/>
            <person name="Jiang X."/>
            <person name="Li J."/>
            <person name="Fan D."/>
            <person name="Wang W."/>
            <person name="Fu W."/>
            <person name="Wang T."/>
            <person name="Wang B."/>
            <person name="Zhang J."/>
            <person name="Peng Z."/>
            <person name="Li Y."/>
            <person name="Li N."/>
            <person name="Wang J."/>
            <person name="Chen M."/>
            <person name="He Y."/>
            <person name="Tan F."/>
            <person name="Song X."/>
            <person name="Zheng Q."/>
            <person name="Huang R."/>
            <person name="Yang H."/>
            <person name="Du X."/>
            <person name="Chen L."/>
            <person name="Yang M."/>
            <person name="Gaffney P.M."/>
            <person name="Wang S."/>
            <person name="Luo L."/>
            <person name="She Z."/>
            <person name="Ming Y."/>
            <person name="Huang W."/>
            <person name="Zhang S."/>
            <person name="Huang B."/>
            <person name="Zhang Y."/>
            <person name="Qu T."/>
            <person name="Ni P."/>
            <person name="Miao G."/>
            <person name="Wang J."/>
            <person name="Wang Q."/>
            <person name="Steinberg C.E."/>
            <person name="Wang H."/>
            <person name="Li N."/>
            <person name="Qian L."/>
            <person name="Zhang G."/>
            <person name="Li Y."/>
            <person name="Yang H."/>
            <person name="Liu X."/>
            <person name="Wang J."/>
            <person name="Yin Y."/>
            <person name="Wang J."/>
        </authorList>
    </citation>
    <scope>NUCLEOTIDE SEQUENCE [LARGE SCALE GENOMIC DNA]</scope>
    <source>
        <strain evidence="13">05x7-T-G4-1.051#20</strain>
    </source>
</reference>
<dbReference type="Gene3D" id="1.50.10.10">
    <property type="match status" value="2"/>
</dbReference>
<comment type="similarity">
    <text evidence="2 8 10">Belongs to the glycosyl hydrolase 9 (cellulase E) family.</text>
</comment>
<evidence type="ECO:0000256" key="8">
    <source>
        <dbReference type="PROSITE-ProRule" id="PRU10059"/>
    </source>
</evidence>
<dbReference type="InterPro" id="IPR001701">
    <property type="entry name" value="Glyco_hydro_9"/>
</dbReference>
<evidence type="ECO:0000256" key="5">
    <source>
        <dbReference type="ARBA" id="ARBA00023277"/>
    </source>
</evidence>
<gene>
    <name evidence="13" type="ORF">CGI_10011702</name>
</gene>
<feature type="active site" evidence="9">
    <location>
        <position position="818"/>
    </location>
</feature>
<feature type="region of interest" description="Disordered" evidence="11">
    <location>
        <begin position="208"/>
        <end position="243"/>
    </location>
</feature>
<dbReference type="PROSITE" id="PS00698">
    <property type="entry name" value="GH9_3"/>
    <property type="match status" value="2"/>
</dbReference>
<evidence type="ECO:0000256" key="6">
    <source>
        <dbReference type="ARBA" id="ARBA00023295"/>
    </source>
</evidence>
<feature type="domain" description="Glycoside hydrolase family 9" evidence="12">
    <location>
        <begin position="1141"/>
        <end position="1564"/>
    </location>
</feature>
<organism evidence="13">
    <name type="scientific">Magallana gigas</name>
    <name type="common">Pacific oyster</name>
    <name type="synonym">Crassostrea gigas</name>
    <dbReference type="NCBI Taxonomy" id="29159"/>
    <lineage>
        <taxon>Eukaryota</taxon>
        <taxon>Metazoa</taxon>
        <taxon>Spiralia</taxon>
        <taxon>Lophotrochozoa</taxon>
        <taxon>Mollusca</taxon>
        <taxon>Bivalvia</taxon>
        <taxon>Autobranchia</taxon>
        <taxon>Pteriomorphia</taxon>
        <taxon>Ostreida</taxon>
        <taxon>Ostreoidea</taxon>
        <taxon>Ostreidae</taxon>
        <taxon>Magallana</taxon>
    </lineage>
</organism>
<evidence type="ECO:0000256" key="1">
    <source>
        <dbReference type="ARBA" id="ARBA00000966"/>
    </source>
</evidence>
<evidence type="ECO:0000256" key="3">
    <source>
        <dbReference type="ARBA" id="ARBA00022801"/>
    </source>
</evidence>
<dbReference type="SUPFAM" id="SSF48208">
    <property type="entry name" value="Six-hairpin glycosidases"/>
    <property type="match status" value="2"/>
</dbReference>
<dbReference type="PANTHER" id="PTHR22298">
    <property type="entry name" value="ENDO-1,4-BETA-GLUCANASE"/>
    <property type="match status" value="1"/>
</dbReference>
<dbReference type="InParanoid" id="K1QZF2"/>
<dbReference type="InterPro" id="IPR018221">
    <property type="entry name" value="Glyco_hydro_9_His_AS"/>
</dbReference>
<evidence type="ECO:0000256" key="7">
    <source>
        <dbReference type="ARBA" id="ARBA00023326"/>
    </source>
</evidence>
<evidence type="ECO:0000313" key="13">
    <source>
        <dbReference type="EMBL" id="EKC39023.1"/>
    </source>
</evidence>
<name>K1QZF2_MAGGI</name>
<keyword evidence="7 8" id="KW-0624">Polysaccharide degradation</keyword>
<feature type="compositionally biased region" description="Low complexity" evidence="11">
    <location>
        <begin position="228"/>
        <end position="242"/>
    </location>
</feature>
<feature type="region of interest" description="Disordered" evidence="11">
    <location>
        <begin position="356"/>
        <end position="414"/>
    </location>
</feature>
<evidence type="ECO:0000256" key="11">
    <source>
        <dbReference type="SAM" id="MobiDB-lite"/>
    </source>
</evidence>
<feature type="domain" description="Glycoside hydrolase family 9" evidence="12">
    <location>
        <begin position="416"/>
        <end position="839"/>
    </location>
</feature>
<proteinExistence type="inferred from homology"/>
<dbReference type="InterPro" id="IPR033126">
    <property type="entry name" value="Glyco_hydro_9_Asp/Glu_AS"/>
</dbReference>
<dbReference type="EMBL" id="JH817764">
    <property type="protein sequence ID" value="EKC39023.1"/>
    <property type="molecule type" value="Genomic_DNA"/>
</dbReference>
<feature type="active site" evidence="9">
    <location>
        <position position="1552"/>
    </location>
</feature>
<dbReference type="Pfam" id="PF00759">
    <property type="entry name" value="Glyco_hydro_9"/>
    <property type="match status" value="2"/>
</dbReference>
<keyword evidence="3 8" id="KW-0378">Hydrolase</keyword>
<protein>
    <recommendedName>
        <fullName evidence="10">Endoglucanase</fullName>
        <ecNumber evidence="10">3.2.1.4</ecNumber>
    </recommendedName>
</protein>
<feature type="active site" evidence="8">
    <location>
        <position position="1499"/>
    </location>
</feature>
<dbReference type="EC" id="3.2.1.4" evidence="10"/>
<evidence type="ECO:0000256" key="2">
    <source>
        <dbReference type="ARBA" id="ARBA00007072"/>
    </source>
</evidence>
<feature type="compositionally biased region" description="Low complexity" evidence="11">
    <location>
        <begin position="356"/>
        <end position="406"/>
    </location>
</feature>
<comment type="catalytic activity">
    <reaction evidence="1 10">
        <text>Endohydrolysis of (1-&gt;4)-beta-D-glucosidic linkages in cellulose, lichenin and cereal beta-D-glucans.</text>
        <dbReference type="EC" id="3.2.1.4"/>
    </reaction>
</comment>